<keyword evidence="2" id="KW-1185">Reference proteome</keyword>
<protein>
    <submittedName>
        <fullName evidence="3">Uncharacterized protein LOC136086265</fullName>
    </submittedName>
</protein>
<dbReference type="InterPro" id="IPR043502">
    <property type="entry name" value="DNA/RNA_pol_sf"/>
</dbReference>
<reference evidence="3" key="1">
    <citation type="submission" date="2025-08" db="UniProtKB">
        <authorList>
            <consortium name="RefSeq"/>
        </authorList>
    </citation>
    <scope>IDENTIFICATION</scope>
</reference>
<evidence type="ECO:0000313" key="2">
    <source>
        <dbReference type="Proteomes" id="UP001652625"/>
    </source>
</evidence>
<dbReference type="GeneID" id="136086265"/>
<dbReference type="RefSeq" id="XP_065664625.1">
    <property type="nucleotide sequence ID" value="XM_065808553.1"/>
</dbReference>
<dbReference type="SUPFAM" id="SSF56672">
    <property type="entry name" value="DNA/RNA polymerases"/>
    <property type="match status" value="1"/>
</dbReference>
<organism evidence="2 3">
    <name type="scientific">Hydra vulgaris</name>
    <name type="common">Hydra</name>
    <name type="synonym">Hydra attenuata</name>
    <dbReference type="NCBI Taxonomy" id="6087"/>
    <lineage>
        <taxon>Eukaryota</taxon>
        <taxon>Metazoa</taxon>
        <taxon>Cnidaria</taxon>
        <taxon>Hydrozoa</taxon>
        <taxon>Hydroidolina</taxon>
        <taxon>Anthoathecata</taxon>
        <taxon>Aplanulata</taxon>
        <taxon>Hydridae</taxon>
        <taxon>Hydra</taxon>
    </lineage>
</organism>
<dbReference type="Pfam" id="PF00078">
    <property type="entry name" value="RVT_1"/>
    <property type="match status" value="1"/>
</dbReference>
<dbReference type="PANTHER" id="PTHR36688:SF1">
    <property type="entry name" value="ENDONUCLEASE_EXONUCLEASE_PHOSPHATASE DOMAIN-CONTAINING PROTEIN"/>
    <property type="match status" value="1"/>
</dbReference>
<sequence length="112" mass="12876">MTDVISCFKKDDPTDKSNYRPISILTGLLKVFELIIFEQIRAFIEPRLNILCGFRRGYGTQHALFILLKKCQECLHKGNIIGSMLMDLLKAYELIPHDLLIAKLEAFFSCKP</sequence>
<dbReference type="InterPro" id="IPR000477">
    <property type="entry name" value="RT_dom"/>
</dbReference>
<dbReference type="Proteomes" id="UP001652625">
    <property type="component" value="Chromosome 10"/>
</dbReference>
<evidence type="ECO:0000259" key="1">
    <source>
        <dbReference type="Pfam" id="PF00078"/>
    </source>
</evidence>
<accession>A0ABM4CRV8</accession>
<gene>
    <name evidence="3" type="primary">LOC136086265</name>
</gene>
<feature type="domain" description="Reverse transcriptase" evidence="1">
    <location>
        <begin position="10"/>
        <end position="108"/>
    </location>
</feature>
<dbReference type="InterPro" id="IPR052560">
    <property type="entry name" value="RdDP_mobile_element"/>
</dbReference>
<name>A0ABM4CRV8_HYDVU</name>
<dbReference type="PANTHER" id="PTHR36688">
    <property type="entry name" value="ENDO/EXONUCLEASE/PHOSPHATASE DOMAIN-CONTAINING PROTEIN"/>
    <property type="match status" value="1"/>
</dbReference>
<evidence type="ECO:0000313" key="3">
    <source>
        <dbReference type="RefSeq" id="XP_065664625.1"/>
    </source>
</evidence>
<proteinExistence type="predicted"/>